<comment type="subcellular location">
    <subcellularLocation>
        <location evidence="1">Mitochondrion</location>
    </subcellularLocation>
</comment>
<dbReference type="GO" id="GO:0004352">
    <property type="term" value="F:glutamate dehydrogenase (NAD+) activity"/>
    <property type="evidence" value="ECO:0007669"/>
    <property type="project" value="TreeGrafter"/>
</dbReference>
<gene>
    <name evidence="10" type="primary">Gdh</name>
    <name evidence="10" type="ORF">T4A_12442</name>
</gene>
<dbReference type="CDD" id="cd01076">
    <property type="entry name" value="NAD_bind_1_Glu_DH"/>
    <property type="match status" value="2"/>
</dbReference>
<sequence length="1166" mass="129732">LFFDKQYCRGCLRVRGYGQVMNKCCCADQFVVSMNVEEPFSTAQLKQELTSAVHCLKVSMNMALWRLSTSTLCKSLCNSIFRKAASGLATAPPPHCNDRDLPIYEQNNPSYFQMVGYYCDRGMDVIESAMVNDVQSTVAQEERRRQIRGILRNIQSPNKVLYFTFPIRRDNGEFEIIEAWRCLHSEHKTPCKGGIRYADNVDEDEVKALASLMTYKCAVVDVPFGGAKGAVKIDPKKYSVYELEKITRRLAVEMSKKGFLGPGVDVPAPDMGTGEREMAWIADTYANTTGHLEKDAYACVTGKPIGLGGIHGRKSATGRGVLNGLSVFLNNEKFMETIGLSTGFKDKTFIVQGYGNVGKFVARYVHEAGSKMIGVMERDGSIFNPDGIIPSELEDYFSKNGTVKGFPNAKPYTPMEKLLHEKCDIFIPAATEKVIRKDNADGIQAKIIAEAANGPTTPAADKILLDKKVLILPDLFVNAGGVTVSYFEWLKDLNHVSFGRLTFKHEVNSNRMLLSSIQESLERYFNKEPGSIPIRGDHISCASEEDIVFSGLAYTMERSAMSIIDTAEKYNLGLDLRTAAYANSIGKIVLSYQMGVARWLDVCSALRRHDNRCLHCFRLISTLTFLAPVSVTELTELHQSMFTLPYLVKRISESLMEPIEEQLDPSYFSMIEHFFDRGCAVLEKFMETEIQFKKMTSEQKRSLILGILALIKKPTKMLYISFPIKRDSGELEIIEAWRCHHSEHRTPCKGGIRFAPNVSEDEVKALAALMTFKCAVVDVPFGGSKGAVRIDPKKYSENEIERITRRLTLEFSKKGFLGMLERLSPGVDVPAPDMGTSAREMAWIADTYAMTVGHLDKDAFACTTGKPILLGGILGRTAATGLGVRHATSIFLKDNELAERIGITPGLEGKSVIIQGYGNVGSHTAKFFHEAGAKIIGIIEYNGSIYKFDGIDIPALESYFSNNGTIVGFPHANNYQPREDLLYEQCDILIPAAIEKVITKNNAEKIKAKVVVEAANGPTTPAGDRILQQRNILVIPDLFANAGGVTVSYFEWLKNLNHVSFGRLTFKYEKESNSLLLQSVQESLEKGLKMKNLNISPNEEFEKLIEGASEKDIVHSGLAYTMERSGMAIIETARKYNLGIDFRLAAYVMSIEKIFRSFLTSGFTFC</sequence>
<dbReference type="Gene3D" id="3.40.50.720">
    <property type="entry name" value="NAD(P)-binding Rossmann-like Domain"/>
    <property type="match status" value="2"/>
</dbReference>
<keyword evidence="4 8" id="KW-0560">Oxidoreductase</keyword>
<evidence type="ECO:0000313" key="11">
    <source>
        <dbReference type="Proteomes" id="UP000054632"/>
    </source>
</evidence>
<comment type="similarity">
    <text evidence="2 8">Belongs to the Glu/Leu/Phe/Val dehydrogenases family.</text>
</comment>
<dbReference type="Gene3D" id="1.10.287.140">
    <property type="match status" value="2"/>
</dbReference>
<dbReference type="FunFam" id="3.40.50.720:FF:000100">
    <property type="entry name" value="Glutamate dehydrogenase 1, mitochondrial"/>
    <property type="match status" value="2"/>
</dbReference>
<evidence type="ECO:0000256" key="8">
    <source>
        <dbReference type="RuleBase" id="RU004417"/>
    </source>
</evidence>
<accession>A0A0V1DXP5</accession>
<feature type="domain" description="Glutamate/phenylalanine/leucine/valine/L-tryptophan dehydrogenase C-terminal" evidence="9">
    <location>
        <begin position="310"/>
        <end position="594"/>
    </location>
</feature>
<keyword evidence="5" id="KW-0496">Mitochondrion</keyword>
<evidence type="ECO:0000313" key="10">
    <source>
        <dbReference type="EMBL" id="KRY65874.1"/>
    </source>
</evidence>
<reference evidence="10 11" key="1">
    <citation type="submission" date="2015-01" db="EMBL/GenBank/DDBJ databases">
        <title>Evolution of Trichinella species and genotypes.</title>
        <authorList>
            <person name="Korhonen P.K."/>
            <person name="Edoardo P."/>
            <person name="Giuseppe L.R."/>
            <person name="Gasser R.B."/>
        </authorList>
    </citation>
    <scope>NUCLEOTIDE SEQUENCE [LARGE SCALE GENOMIC DNA]</scope>
    <source>
        <strain evidence="10">ISS13</strain>
    </source>
</reference>
<evidence type="ECO:0000256" key="4">
    <source>
        <dbReference type="ARBA" id="ARBA00023002"/>
    </source>
</evidence>
<dbReference type="AlphaFoldDB" id="A0A0V1DXP5"/>
<dbReference type="SUPFAM" id="SSF51735">
    <property type="entry name" value="NAD(P)-binding Rossmann-fold domains"/>
    <property type="match status" value="2"/>
</dbReference>
<dbReference type="InterPro" id="IPR033922">
    <property type="entry name" value="NAD_bind_Glu_DH"/>
</dbReference>
<evidence type="ECO:0000256" key="7">
    <source>
        <dbReference type="ARBA" id="ARBA00048577"/>
    </source>
</evidence>
<proteinExistence type="inferred from homology"/>
<dbReference type="InterPro" id="IPR036291">
    <property type="entry name" value="NAD(P)-bd_dom_sf"/>
</dbReference>
<dbReference type="EC" id="1.4.1.3" evidence="3"/>
<dbReference type="InterPro" id="IPR006095">
    <property type="entry name" value="Glu/Leu/Phe/Val/Trp_DH"/>
</dbReference>
<dbReference type="InterPro" id="IPR006096">
    <property type="entry name" value="Glu/Leu/Phe/Val/Trp_DH_C"/>
</dbReference>
<dbReference type="Gene3D" id="3.40.50.10860">
    <property type="entry name" value="Leucine Dehydrogenase, chain A, domain 1"/>
    <property type="match status" value="2"/>
</dbReference>
<evidence type="ECO:0000256" key="6">
    <source>
        <dbReference type="ARBA" id="ARBA00047867"/>
    </source>
</evidence>
<feature type="domain" description="Glutamate/phenylalanine/leucine/valine/L-tryptophan dehydrogenase C-terminal" evidence="9">
    <location>
        <begin position="873"/>
        <end position="1162"/>
    </location>
</feature>
<protein>
    <recommendedName>
        <fullName evidence="3">glutamate dehydrogenase [NAD(P)(+)]</fullName>
        <ecNumber evidence="3">1.4.1.3</ecNumber>
    </recommendedName>
</protein>
<dbReference type="PANTHER" id="PTHR11606:SF13">
    <property type="entry name" value="GLUTAMATE DEHYDROGENASE 1, MITOCHONDRIAL"/>
    <property type="match status" value="1"/>
</dbReference>
<evidence type="ECO:0000256" key="2">
    <source>
        <dbReference type="ARBA" id="ARBA00006382"/>
    </source>
</evidence>
<dbReference type="InterPro" id="IPR046346">
    <property type="entry name" value="Aminoacid_DH-like_N_sf"/>
</dbReference>
<dbReference type="GO" id="GO:0005739">
    <property type="term" value="C:mitochondrion"/>
    <property type="evidence" value="ECO:0007669"/>
    <property type="project" value="UniProtKB-SubCell"/>
</dbReference>
<dbReference type="Proteomes" id="UP000054632">
    <property type="component" value="Unassembled WGS sequence"/>
</dbReference>
<evidence type="ECO:0000256" key="5">
    <source>
        <dbReference type="ARBA" id="ARBA00023128"/>
    </source>
</evidence>
<feature type="non-terminal residue" evidence="10">
    <location>
        <position position="1"/>
    </location>
</feature>
<dbReference type="EMBL" id="JYDR01000190">
    <property type="protein sequence ID" value="KRY65874.1"/>
    <property type="molecule type" value="Genomic_DNA"/>
</dbReference>
<comment type="caution">
    <text evidence="10">The sequence shown here is derived from an EMBL/GenBank/DDBJ whole genome shotgun (WGS) entry which is preliminary data.</text>
</comment>
<dbReference type="SMART" id="SM00839">
    <property type="entry name" value="ELFV_dehydrog"/>
    <property type="match status" value="2"/>
</dbReference>
<comment type="catalytic activity">
    <reaction evidence="7">
        <text>L-glutamate + NADP(+) + H2O = 2-oxoglutarate + NH4(+) + NADPH + H(+)</text>
        <dbReference type="Rhea" id="RHEA:11612"/>
        <dbReference type="ChEBI" id="CHEBI:15377"/>
        <dbReference type="ChEBI" id="CHEBI:15378"/>
        <dbReference type="ChEBI" id="CHEBI:16810"/>
        <dbReference type="ChEBI" id="CHEBI:28938"/>
        <dbReference type="ChEBI" id="CHEBI:29985"/>
        <dbReference type="ChEBI" id="CHEBI:57783"/>
        <dbReference type="ChEBI" id="CHEBI:58349"/>
        <dbReference type="EC" id="1.4.1.3"/>
    </reaction>
</comment>
<dbReference type="InterPro" id="IPR006097">
    <property type="entry name" value="Glu/Leu/Phe/Val/Trp_DH_dimer"/>
</dbReference>
<organism evidence="10 11">
    <name type="scientific">Trichinella pseudospiralis</name>
    <name type="common">Parasitic roundworm</name>
    <dbReference type="NCBI Taxonomy" id="6337"/>
    <lineage>
        <taxon>Eukaryota</taxon>
        <taxon>Metazoa</taxon>
        <taxon>Ecdysozoa</taxon>
        <taxon>Nematoda</taxon>
        <taxon>Enoplea</taxon>
        <taxon>Dorylaimia</taxon>
        <taxon>Trichinellida</taxon>
        <taxon>Trichinellidae</taxon>
        <taxon>Trichinella</taxon>
    </lineage>
</organism>
<dbReference type="Pfam" id="PF02812">
    <property type="entry name" value="ELFV_dehydrog_N"/>
    <property type="match status" value="2"/>
</dbReference>
<comment type="catalytic activity">
    <reaction evidence="6">
        <text>L-glutamate + NAD(+) + H2O = 2-oxoglutarate + NH4(+) + NADH + H(+)</text>
        <dbReference type="Rhea" id="RHEA:15133"/>
        <dbReference type="ChEBI" id="CHEBI:15377"/>
        <dbReference type="ChEBI" id="CHEBI:15378"/>
        <dbReference type="ChEBI" id="CHEBI:16810"/>
        <dbReference type="ChEBI" id="CHEBI:28938"/>
        <dbReference type="ChEBI" id="CHEBI:29985"/>
        <dbReference type="ChEBI" id="CHEBI:57540"/>
        <dbReference type="ChEBI" id="CHEBI:57945"/>
        <dbReference type="EC" id="1.4.1.3"/>
    </reaction>
</comment>
<dbReference type="GO" id="GO:0006538">
    <property type="term" value="P:L-glutamate catabolic process"/>
    <property type="evidence" value="ECO:0007669"/>
    <property type="project" value="TreeGrafter"/>
</dbReference>
<dbReference type="PRINTS" id="PR00082">
    <property type="entry name" value="GLFDHDRGNASE"/>
</dbReference>
<evidence type="ECO:0000256" key="3">
    <source>
        <dbReference type="ARBA" id="ARBA00012889"/>
    </source>
</evidence>
<name>A0A0V1DXP5_TRIPS</name>
<dbReference type="PANTHER" id="PTHR11606">
    <property type="entry name" value="GLUTAMATE DEHYDROGENASE"/>
    <property type="match status" value="1"/>
</dbReference>
<evidence type="ECO:0000256" key="1">
    <source>
        <dbReference type="ARBA" id="ARBA00004173"/>
    </source>
</evidence>
<evidence type="ECO:0000259" key="9">
    <source>
        <dbReference type="SMART" id="SM00839"/>
    </source>
</evidence>
<dbReference type="Pfam" id="PF00208">
    <property type="entry name" value="ELFV_dehydrog"/>
    <property type="match status" value="2"/>
</dbReference>
<dbReference type="SUPFAM" id="SSF53223">
    <property type="entry name" value="Aminoacid dehydrogenase-like, N-terminal domain"/>
    <property type="match status" value="2"/>
</dbReference>